<dbReference type="InterPro" id="IPR057627">
    <property type="entry name" value="FN-plug_TEN1-4"/>
</dbReference>
<feature type="domain" description="Teneurin NHL" evidence="6">
    <location>
        <begin position="450"/>
        <end position="519"/>
    </location>
</feature>
<name>A0AA40I2B0_CNENI</name>
<dbReference type="PANTHER" id="PTHR11219:SF65">
    <property type="entry name" value="TENEURIN-3"/>
    <property type="match status" value="1"/>
</dbReference>
<evidence type="ECO:0000256" key="1">
    <source>
        <dbReference type="ARBA" id="ARBA00022536"/>
    </source>
</evidence>
<reference evidence="7" key="1">
    <citation type="submission" date="2023-06" db="EMBL/GenBank/DDBJ databases">
        <title>Reference genome for the Northern bat (Eptesicus nilssonii), a most northern bat species.</title>
        <authorList>
            <person name="Laine V.N."/>
            <person name="Pulliainen A.T."/>
            <person name="Lilley T.M."/>
        </authorList>
    </citation>
    <scope>NUCLEOTIDE SEQUENCE</scope>
    <source>
        <strain evidence="7">BLF_Eptnil</strain>
        <tissue evidence="7">Kidney</tissue>
    </source>
</reference>
<dbReference type="InterPro" id="IPR056822">
    <property type="entry name" value="TEN_NHL"/>
</dbReference>
<dbReference type="GO" id="GO:0042803">
    <property type="term" value="F:protein homodimerization activity"/>
    <property type="evidence" value="ECO:0007669"/>
    <property type="project" value="TreeGrafter"/>
</dbReference>
<evidence type="ECO:0000259" key="5">
    <source>
        <dbReference type="Pfam" id="PF25020"/>
    </source>
</evidence>
<dbReference type="Pfam" id="PF24329">
    <property type="entry name" value="FN-plug_TEN1-4"/>
    <property type="match status" value="1"/>
</dbReference>
<dbReference type="GO" id="GO:0048666">
    <property type="term" value="P:neuron development"/>
    <property type="evidence" value="ECO:0007669"/>
    <property type="project" value="TreeGrafter"/>
</dbReference>
<gene>
    <name evidence="7" type="ORF">QTO34_016490</name>
</gene>
<sequence>MLPEVESSLTRALASVIRGQVLTADGTPLIGVNVSFFHYPEYGYTITRQDGMFDLVANGGASLTLVFERSPFLTQYHTVWIPWNVFYVMDTLVMKKEENDIPSCDLSGFVRPNPIIVSSPLSTFFRSSPEDSPIIPETQVLHEETTIPGTDLRLSYLSSRAAGYKSVLKVTMTQAVIPFNLMKVHLMVAVVGRLFQKWFPASPNLAYTFIWDKTDAYNQKVYGLSEAVVSVGYEYESCLDLTLWEKRTAILQGYELDASNMGGWTLDKHHVLDVQNAREISALMTESGFGFAEVWGQFRMDLASNRSKYRTGQHINREKRNRTALIRPRPEQSWLRSSSRWVLGRKGSSAGTSEVWERSREPVPLQHALWRSAPPSPGGAVCVPSLGRGAGAAVRGVSYTGFLVAFQAQPGWHRVRVGAVAPAGSPSVRCEVVHPVQGERGEPVHLPAAPVVSSIMGNGRRRSISCPSCNGQADGNKLLAPVALACGTDGSLYVGDFNYVRRILPSGNVTSVLELRANYVIRLKTIFMSINEILLPKIIIMNIFV</sequence>
<evidence type="ECO:0000313" key="8">
    <source>
        <dbReference type="Proteomes" id="UP001177744"/>
    </source>
</evidence>
<dbReference type="Proteomes" id="UP001177744">
    <property type="component" value="Unassembled WGS sequence"/>
</dbReference>
<keyword evidence="3" id="KW-1015">Disulfide bond</keyword>
<evidence type="ECO:0000256" key="2">
    <source>
        <dbReference type="ARBA" id="ARBA00022737"/>
    </source>
</evidence>
<organism evidence="7 8">
    <name type="scientific">Cnephaeus nilssonii</name>
    <name type="common">Northern bat</name>
    <name type="synonym">Eptesicus nilssonii</name>
    <dbReference type="NCBI Taxonomy" id="3371016"/>
    <lineage>
        <taxon>Eukaryota</taxon>
        <taxon>Metazoa</taxon>
        <taxon>Chordata</taxon>
        <taxon>Craniata</taxon>
        <taxon>Vertebrata</taxon>
        <taxon>Euteleostomi</taxon>
        <taxon>Mammalia</taxon>
        <taxon>Eutheria</taxon>
        <taxon>Laurasiatheria</taxon>
        <taxon>Chiroptera</taxon>
        <taxon>Yangochiroptera</taxon>
        <taxon>Vespertilionidae</taxon>
        <taxon>Cnephaeus</taxon>
    </lineage>
</organism>
<comment type="caution">
    <text evidence="7">The sequence shown here is derived from an EMBL/GenBank/DDBJ whole genome shotgun (WGS) entry which is preliminary data.</text>
</comment>
<dbReference type="Pfam" id="PF25021">
    <property type="entry name" value="TEN_NHL"/>
    <property type="match status" value="1"/>
</dbReference>
<evidence type="ECO:0008006" key="9">
    <source>
        <dbReference type="Google" id="ProtNLM"/>
    </source>
</evidence>
<evidence type="ECO:0000256" key="3">
    <source>
        <dbReference type="ARBA" id="ARBA00023157"/>
    </source>
</evidence>
<dbReference type="GO" id="GO:0050839">
    <property type="term" value="F:cell adhesion molecule binding"/>
    <property type="evidence" value="ECO:0007669"/>
    <property type="project" value="TreeGrafter"/>
</dbReference>
<dbReference type="Pfam" id="PF25020">
    <property type="entry name" value="TTR_TEN1-4"/>
    <property type="match status" value="1"/>
</dbReference>
<proteinExistence type="predicted"/>
<keyword evidence="1" id="KW-0245">EGF-like domain</keyword>
<dbReference type="GO" id="GO:0007157">
    <property type="term" value="P:heterophilic cell-cell adhesion via plasma membrane cell adhesion molecules"/>
    <property type="evidence" value="ECO:0007669"/>
    <property type="project" value="TreeGrafter"/>
</dbReference>
<feature type="domain" description="Teneurin 1-4-like FN-plug" evidence="4">
    <location>
        <begin position="167"/>
        <end position="252"/>
    </location>
</feature>
<dbReference type="GO" id="GO:0043005">
    <property type="term" value="C:neuron projection"/>
    <property type="evidence" value="ECO:0007669"/>
    <property type="project" value="TreeGrafter"/>
</dbReference>
<dbReference type="InterPro" id="IPR056820">
    <property type="entry name" value="TEN_TTR-like"/>
</dbReference>
<evidence type="ECO:0000259" key="4">
    <source>
        <dbReference type="Pfam" id="PF24329"/>
    </source>
</evidence>
<dbReference type="EMBL" id="JAULJE010000006">
    <property type="protein sequence ID" value="KAK1341741.1"/>
    <property type="molecule type" value="Genomic_DNA"/>
</dbReference>
<evidence type="ECO:0000313" key="7">
    <source>
        <dbReference type="EMBL" id="KAK1341741.1"/>
    </source>
</evidence>
<protein>
    <recommendedName>
        <fullName evidence="9">Teneurin transmembrane protein 3</fullName>
    </recommendedName>
</protein>
<dbReference type="GO" id="GO:0046982">
    <property type="term" value="F:protein heterodimerization activity"/>
    <property type="evidence" value="ECO:0007669"/>
    <property type="project" value="TreeGrafter"/>
</dbReference>
<accession>A0AA40I2B0</accession>
<dbReference type="InterPro" id="IPR051216">
    <property type="entry name" value="Teneurin"/>
</dbReference>
<keyword evidence="8" id="KW-1185">Reference proteome</keyword>
<feature type="domain" description="Teneurin TTR-like" evidence="5">
    <location>
        <begin position="12"/>
        <end position="94"/>
    </location>
</feature>
<dbReference type="InterPro" id="IPR008969">
    <property type="entry name" value="CarboxyPept-like_regulatory"/>
</dbReference>
<dbReference type="AlphaFoldDB" id="A0AA40I2B0"/>
<evidence type="ECO:0000259" key="6">
    <source>
        <dbReference type="Pfam" id="PF25021"/>
    </source>
</evidence>
<keyword evidence="2" id="KW-0677">Repeat</keyword>
<dbReference type="SUPFAM" id="SSF49464">
    <property type="entry name" value="Carboxypeptidase regulatory domain-like"/>
    <property type="match status" value="1"/>
</dbReference>
<dbReference type="PANTHER" id="PTHR11219">
    <property type="entry name" value="TENEURIN AND N-ACETYLGLUCOSAMINE-1-PHOSPHODIESTER ALPHA-N-ACETYLGLUCOSAMINIDASE"/>
    <property type="match status" value="1"/>
</dbReference>